<sequence length="83" mass="9134">MTHVHEAKIKEIVSRVLGVNAEEIQNHKDFIEAYGADSMSGIEILAGIEGAFQVRVDEAYIPRITSVDSILSFIDKTLEAECA</sequence>
<keyword evidence="2" id="KW-0597">Phosphoprotein</keyword>
<dbReference type="PROSITE" id="PS50075">
    <property type="entry name" value="CARRIER"/>
    <property type="match status" value="1"/>
</dbReference>
<dbReference type="SUPFAM" id="SSF47336">
    <property type="entry name" value="ACP-like"/>
    <property type="match status" value="1"/>
</dbReference>
<dbReference type="RefSeq" id="WP_092396214.1">
    <property type="nucleotide sequence ID" value="NZ_JABWQV010000005.1"/>
</dbReference>
<name>A0ABR6UM94_9PSED</name>
<dbReference type="InterPro" id="IPR036736">
    <property type="entry name" value="ACP-like_sf"/>
</dbReference>
<accession>A0ABR6UM94</accession>
<feature type="domain" description="Carrier" evidence="3">
    <location>
        <begin position="3"/>
        <end position="78"/>
    </location>
</feature>
<keyword evidence="5" id="KW-1185">Reference proteome</keyword>
<dbReference type="Pfam" id="PF00550">
    <property type="entry name" value="PP-binding"/>
    <property type="match status" value="1"/>
</dbReference>
<dbReference type="EMBL" id="JABWQV010000005">
    <property type="protein sequence ID" value="MBC3345552.1"/>
    <property type="molecule type" value="Genomic_DNA"/>
</dbReference>
<dbReference type="Gene3D" id="1.10.1200.10">
    <property type="entry name" value="ACP-like"/>
    <property type="match status" value="1"/>
</dbReference>
<proteinExistence type="predicted"/>
<dbReference type="InterPro" id="IPR006162">
    <property type="entry name" value="Ppantetheine_attach_site"/>
</dbReference>
<dbReference type="InterPro" id="IPR009081">
    <property type="entry name" value="PP-bd_ACP"/>
</dbReference>
<protein>
    <submittedName>
        <fullName evidence="4">Acyl carrier protein</fullName>
    </submittedName>
</protein>
<evidence type="ECO:0000256" key="1">
    <source>
        <dbReference type="ARBA" id="ARBA00022450"/>
    </source>
</evidence>
<gene>
    <name evidence="4" type="ORF">HU811_02765</name>
</gene>
<dbReference type="Proteomes" id="UP000617171">
    <property type="component" value="Unassembled WGS sequence"/>
</dbReference>
<evidence type="ECO:0000313" key="4">
    <source>
        <dbReference type="EMBL" id="MBC3345552.1"/>
    </source>
</evidence>
<keyword evidence="1" id="KW-0596">Phosphopantetheine</keyword>
<evidence type="ECO:0000313" key="5">
    <source>
        <dbReference type="Proteomes" id="UP000617171"/>
    </source>
</evidence>
<comment type="caution">
    <text evidence="4">The sequence shown here is derived from an EMBL/GenBank/DDBJ whole genome shotgun (WGS) entry which is preliminary data.</text>
</comment>
<organism evidence="4 5">
    <name type="scientific">Pseudomonas tehranensis</name>
    <dbReference type="NCBI Taxonomy" id="2745502"/>
    <lineage>
        <taxon>Bacteria</taxon>
        <taxon>Pseudomonadati</taxon>
        <taxon>Pseudomonadota</taxon>
        <taxon>Gammaproteobacteria</taxon>
        <taxon>Pseudomonadales</taxon>
        <taxon>Pseudomonadaceae</taxon>
        <taxon>Pseudomonas</taxon>
    </lineage>
</organism>
<reference evidence="4 5" key="1">
    <citation type="journal article" date="2020" name="Microorganisms">
        <title>Reliable Identification of Environmental Pseudomonas Isolates Using the rpoD Gene.</title>
        <authorList>
            <consortium name="The Broad Institute Genome Sequencing Platform"/>
            <person name="Girard L."/>
            <person name="Lood C."/>
            <person name="Rokni-Zadeh H."/>
            <person name="van Noort V."/>
            <person name="Lavigne R."/>
            <person name="De Mot R."/>
        </authorList>
    </citation>
    <scope>NUCLEOTIDE SEQUENCE [LARGE SCALE GENOMIC DNA]</scope>
    <source>
        <strain evidence="4 5">SWRI196</strain>
    </source>
</reference>
<dbReference type="PROSITE" id="PS00012">
    <property type="entry name" value="PHOSPHOPANTETHEINE"/>
    <property type="match status" value="1"/>
</dbReference>
<evidence type="ECO:0000256" key="2">
    <source>
        <dbReference type="ARBA" id="ARBA00022553"/>
    </source>
</evidence>
<evidence type="ECO:0000259" key="3">
    <source>
        <dbReference type="PROSITE" id="PS50075"/>
    </source>
</evidence>